<dbReference type="RefSeq" id="WP_145074079.1">
    <property type="nucleotide sequence ID" value="NZ_CP036298.1"/>
</dbReference>
<dbReference type="AlphaFoldDB" id="A0A518G1S7"/>
<feature type="domain" description="3-keto-alpha-glucoside-1,2-lyase/3-keto-2-hydroxy-glucal hydratase" evidence="3">
    <location>
        <begin position="48"/>
        <end position="125"/>
    </location>
</feature>
<evidence type="ECO:0000313" key="4">
    <source>
        <dbReference type="EMBL" id="QDV22480.1"/>
    </source>
</evidence>
<dbReference type="OrthoDB" id="9802683at2"/>
<dbReference type="GO" id="GO:0016787">
    <property type="term" value="F:hydrolase activity"/>
    <property type="evidence" value="ECO:0007669"/>
    <property type="project" value="InterPro"/>
</dbReference>
<evidence type="ECO:0000259" key="3">
    <source>
        <dbReference type="Pfam" id="PF06439"/>
    </source>
</evidence>
<protein>
    <recommendedName>
        <fullName evidence="3">3-keto-alpha-glucoside-1,2-lyase/3-keto-2-hydroxy-glucal hydratase domain-containing protein</fullName>
    </recommendedName>
</protein>
<organism evidence="4 5">
    <name type="scientific">Aureliella helgolandensis</name>
    <dbReference type="NCBI Taxonomy" id="2527968"/>
    <lineage>
        <taxon>Bacteria</taxon>
        <taxon>Pseudomonadati</taxon>
        <taxon>Planctomycetota</taxon>
        <taxon>Planctomycetia</taxon>
        <taxon>Pirellulales</taxon>
        <taxon>Pirellulaceae</taxon>
        <taxon>Aureliella</taxon>
    </lineage>
</organism>
<reference evidence="4 5" key="1">
    <citation type="submission" date="2019-02" db="EMBL/GenBank/DDBJ databases">
        <title>Deep-cultivation of Planctomycetes and their phenomic and genomic characterization uncovers novel biology.</title>
        <authorList>
            <person name="Wiegand S."/>
            <person name="Jogler M."/>
            <person name="Boedeker C."/>
            <person name="Pinto D."/>
            <person name="Vollmers J."/>
            <person name="Rivas-Marin E."/>
            <person name="Kohn T."/>
            <person name="Peeters S.H."/>
            <person name="Heuer A."/>
            <person name="Rast P."/>
            <person name="Oberbeckmann S."/>
            <person name="Bunk B."/>
            <person name="Jeske O."/>
            <person name="Meyerdierks A."/>
            <person name="Storesund J.E."/>
            <person name="Kallscheuer N."/>
            <person name="Luecker S."/>
            <person name="Lage O.M."/>
            <person name="Pohl T."/>
            <person name="Merkel B.J."/>
            <person name="Hornburger P."/>
            <person name="Mueller R.-W."/>
            <person name="Bruemmer F."/>
            <person name="Labrenz M."/>
            <person name="Spormann A.M."/>
            <person name="Op den Camp H."/>
            <person name="Overmann J."/>
            <person name="Amann R."/>
            <person name="Jetten M.S.M."/>
            <person name="Mascher T."/>
            <person name="Medema M.H."/>
            <person name="Devos D.P."/>
            <person name="Kaster A.-K."/>
            <person name="Ovreas L."/>
            <person name="Rohde M."/>
            <person name="Galperin M.Y."/>
            <person name="Jogler C."/>
        </authorList>
    </citation>
    <scope>NUCLEOTIDE SEQUENCE [LARGE SCALE GENOMIC DNA]</scope>
    <source>
        <strain evidence="4 5">Q31a</strain>
    </source>
</reference>
<gene>
    <name evidence="4" type="ORF">Q31a_07660</name>
</gene>
<feature type="chain" id="PRO_5021859691" description="3-keto-alpha-glucoside-1,2-lyase/3-keto-2-hydroxy-glucal hydratase domain-containing protein" evidence="2">
    <location>
        <begin position="27"/>
        <end position="575"/>
    </location>
</feature>
<evidence type="ECO:0000256" key="1">
    <source>
        <dbReference type="SAM" id="MobiDB-lite"/>
    </source>
</evidence>
<dbReference type="KEGG" id="ahel:Q31a_07660"/>
<evidence type="ECO:0000313" key="5">
    <source>
        <dbReference type="Proteomes" id="UP000318017"/>
    </source>
</evidence>
<dbReference type="Gene3D" id="2.60.120.560">
    <property type="entry name" value="Exo-inulinase, domain 1"/>
    <property type="match status" value="1"/>
</dbReference>
<sequence length="575" mass="63509" precursor="true">MKPSKSHLALTFYLLASSILPHPASANEPEATMDSTDLLGGKRLRDGDGEPRFWHVEDGVILGQTKIDSGPDENTPLLQQERKFSDLKLQLSYQVEGHNAGVQYRCVDQGEWVVYGYPWDSEARWHALDQNPNALLVDECSGGSGLLLKTTSTDTVEQSVPPATGKINTPQETPVPEDLLNGTVVPTEDTVDESADGTPTFKVETPASPHFHENSGSSLSSLIADNSTASNTPACSSPQPLSIDVWYGSRQRFGHQGNPQRWINVLGRLRGHDDSAVLEYSLNGGARKTLTIGPNKTRLANLGDFNVEIDRIDLRTGHNSLVLFARDGQDEINTNVAIVYATPSTTQLPLHIDWSSVKDIQDVAQVTDGLWKLTPGGVRVIEPYYDRVIAFGDESWMNYEVTVPVTFHGFRKPGPDDGGRNVVHAAIAVRWPGHAIDAPPTQPNTKWYPLGATAEFMIQDHPQECRWRILGGRKKNVMEDSPRKIEFDKRYMMKHRVESTTESTTTYRVKFWDAEQPEPKEWDVTTSEEADVANGGALLLAHYADVTFGNVTVTPCSDLKPTVDEPHPNLPATTE</sequence>
<keyword evidence="5" id="KW-1185">Reference proteome</keyword>
<proteinExistence type="predicted"/>
<keyword evidence="2" id="KW-0732">Signal</keyword>
<dbReference type="InterPro" id="IPR010496">
    <property type="entry name" value="AL/BT2_dom"/>
</dbReference>
<accession>A0A518G1S7</accession>
<feature type="region of interest" description="Disordered" evidence="1">
    <location>
        <begin position="152"/>
        <end position="218"/>
    </location>
</feature>
<feature type="signal peptide" evidence="2">
    <location>
        <begin position="1"/>
        <end position="26"/>
    </location>
</feature>
<dbReference type="EMBL" id="CP036298">
    <property type="protein sequence ID" value="QDV22480.1"/>
    <property type="molecule type" value="Genomic_DNA"/>
</dbReference>
<dbReference type="Proteomes" id="UP000318017">
    <property type="component" value="Chromosome"/>
</dbReference>
<name>A0A518G1S7_9BACT</name>
<evidence type="ECO:0000256" key="2">
    <source>
        <dbReference type="SAM" id="SignalP"/>
    </source>
</evidence>
<dbReference type="Pfam" id="PF06439">
    <property type="entry name" value="3keto-disac_hyd"/>
    <property type="match status" value="1"/>
</dbReference>